<evidence type="ECO:0000256" key="6">
    <source>
        <dbReference type="ARBA" id="ARBA00022771"/>
    </source>
</evidence>
<dbReference type="SUPFAM" id="SSF52096">
    <property type="entry name" value="ClpP/crotonase"/>
    <property type="match status" value="1"/>
</dbReference>
<evidence type="ECO:0000313" key="17">
    <source>
        <dbReference type="Proteomes" id="UP000294980"/>
    </source>
</evidence>
<feature type="domain" description="CoA carboxyltransferase N-terminal" evidence="15">
    <location>
        <begin position="27"/>
        <end position="296"/>
    </location>
</feature>
<keyword evidence="13" id="KW-0963">Cytoplasm</keyword>
<dbReference type="GO" id="GO:0006633">
    <property type="term" value="P:fatty acid biosynthetic process"/>
    <property type="evidence" value="ECO:0007669"/>
    <property type="project" value="UniProtKB-KW"/>
</dbReference>
<keyword evidence="3 13" id="KW-0808">Transferase</keyword>
<dbReference type="EC" id="2.1.3.15" evidence="13"/>
<keyword evidence="6 13" id="KW-0863">Zinc-finger</keyword>
<dbReference type="Proteomes" id="UP000294980">
    <property type="component" value="Unassembled WGS sequence"/>
</dbReference>
<proteinExistence type="inferred from homology"/>
<comment type="catalytic activity">
    <reaction evidence="13">
        <text>N(6)-carboxybiotinyl-L-lysyl-[protein] + acetyl-CoA = N(6)-biotinyl-L-lysyl-[protein] + malonyl-CoA</text>
        <dbReference type="Rhea" id="RHEA:54728"/>
        <dbReference type="Rhea" id="RHEA-COMP:10505"/>
        <dbReference type="Rhea" id="RHEA-COMP:10506"/>
        <dbReference type="ChEBI" id="CHEBI:57288"/>
        <dbReference type="ChEBI" id="CHEBI:57384"/>
        <dbReference type="ChEBI" id="CHEBI:83144"/>
        <dbReference type="ChEBI" id="CHEBI:83145"/>
        <dbReference type="EC" id="2.1.3.15"/>
    </reaction>
</comment>
<comment type="subcellular location">
    <subcellularLocation>
        <location evidence="1 13">Cytoplasm</location>
    </subcellularLocation>
</comment>
<accession>A0A4R2L8Y0</accession>
<dbReference type="InterPro" id="IPR000438">
    <property type="entry name" value="Acetyl_CoA_COase_Trfase_b_su"/>
</dbReference>
<feature type="zinc finger region" description="C4-type" evidence="13">
    <location>
        <begin position="31"/>
        <end position="53"/>
    </location>
</feature>
<comment type="subunit">
    <text evidence="13">Acetyl-CoA carboxylase is a heterohexamer composed of biotin carboxyl carrier protein (AccB), biotin carboxylase (AccC) and two subunits each of ACCase subunit alpha (AccA) and ACCase subunit beta (AccD).</text>
</comment>
<keyword evidence="2 13" id="KW-0444">Lipid biosynthesis</keyword>
<dbReference type="PROSITE" id="PS50980">
    <property type="entry name" value="COA_CT_NTER"/>
    <property type="match status" value="1"/>
</dbReference>
<dbReference type="InterPro" id="IPR029045">
    <property type="entry name" value="ClpP/crotonase-like_dom_sf"/>
</dbReference>
<comment type="cofactor">
    <cofactor evidence="13">
        <name>Zn(2+)</name>
        <dbReference type="ChEBI" id="CHEBI:29105"/>
    </cofactor>
    <text evidence="13">Binds 1 zinc ion per subunit.</text>
</comment>
<keyword evidence="8 13" id="KW-0862">Zinc</keyword>
<keyword evidence="4 13" id="KW-0479">Metal-binding</keyword>
<keyword evidence="9 13" id="KW-0067">ATP-binding</keyword>
<evidence type="ECO:0000256" key="3">
    <source>
        <dbReference type="ARBA" id="ARBA00022679"/>
    </source>
</evidence>
<name>A0A4R2L8Y0_9GAMM</name>
<sequence length="424" mass="45280">MSWIDKILPSGVNRQSGSRRASVPEGLWKKCIKCEAVLYIPDLERNREVCPKCDHHMRIGARRRLDLFLDPEGREEIFKDIEPVDRLKFRDKKRYRDRLSAAQKATGERDALIAMRGSVQQIPLVAVAFEFNFHGGSMGYAVGEKFTRAAQLALENRQPLVCFSASGGARMQEALISLMQMAKTSAVIERLRQAGVPYISVLTDPIYGGVSASLALLGDLNIAEPDARAGFAGPNIIEQTIRQKLPKGFQRSEFLLEHGAIDMIVHRGDMRDTIGRVLAKLTAVATHPDHVDGAESATEAEEEAVQTEDQDAAVIAAAAVVQGGAADTGEFAAESASELAPGEVSEASSESPAASEDSAVADVSGSASAEADSASSEDDEALAAEAGSDAESDDNDASEASHDSAESAPSDDEDPDKKPARGDD</sequence>
<feature type="compositionally biased region" description="Acidic residues" evidence="14">
    <location>
        <begin position="375"/>
        <end position="397"/>
    </location>
</feature>
<keyword evidence="10 13" id="KW-0443">Lipid metabolism</keyword>
<dbReference type="PRINTS" id="PR01070">
    <property type="entry name" value="ACCCTRFRASEB"/>
</dbReference>
<keyword evidence="11 13" id="KW-0275">Fatty acid biosynthesis</keyword>
<evidence type="ECO:0000256" key="9">
    <source>
        <dbReference type="ARBA" id="ARBA00022840"/>
    </source>
</evidence>
<reference evidence="16 17" key="1">
    <citation type="submission" date="2019-03" db="EMBL/GenBank/DDBJ databases">
        <title>Genomic Encyclopedia of Type Strains, Phase IV (KMG-IV): sequencing the most valuable type-strain genomes for metagenomic binning, comparative biology and taxonomic classification.</title>
        <authorList>
            <person name="Goeker M."/>
        </authorList>
    </citation>
    <scope>NUCLEOTIDE SEQUENCE [LARGE SCALE GENOMIC DNA]</scope>
    <source>
        <strain evidence="16 17">DSM 23344</strain>
    </source>
</reference>
<dbReference type="PANTHER" id="PTHR42995">
    <property type="entry name" value="ACETYL-COENZYME A CARBOXYLASE CARBOXYL TRANSFERASE SUBUNIT BETA, CHLOROPLASTIC"/>
    <property type="match status" value="1"/>
</dbReference>
<evidence type="ECO:0000259" key="15">
    <source>
        <dbReference type="PROSITE" id="PS50980"/>
    </source>
</evidence>
<protein>
    <recommendedName>
        <fullName evidence="13">Acetyl-coenzyme A carboxylase carboxyl transferase subunit beta</fullName>
        <shortName evidence="13">ACCase subunit beta</shortName>
        <shortName evidence="13">Acetyl-CoA carboxylase carboxyltransferase subunit beta</shortName>
        <ecNumber evidence="13">2.1.3.15</ecNumber>
    </recommendedName>
</protein>
<dbReference type="EMBL" id="SLWX01000007">
    <property type="protein sequence ID" value="TCO75675.1"/>
    <property type="molecule type" value="Genomic_DNA"/>
</dbReference>
<dbReference type="UniPathway" id="UPA00655">
    <property type="reaction ID" value="UER00711"/>
</dbReference>
<dbReference type="Pfam" id="PF01039">
    <property type="entry name" value="Carboxyl_trans"/>
    <property type="match status" value="1"/>
</dbReference>
<evidence type="ECO:0000256" key="4">
    <source>
        <dbReference type="ARBA" id="ARBA00022723"/>
    </source>
</evidence>
<dbReference type="PANTHER" id="PTHR42995:SF5">
    <property type="entry name" value="ACETYL-COENZYME A CARBOXYLASE CARBOXYL TRANSFERASE SUBUNIT BETA, CHLOROPLASTIC"/>
    <property type="match status" value="1"/>
</dbReference>
<dbReference type="Pfam" id="PF17848">
    <property type="entry name" value="Zn_ribbon_ACC"/>
    <property type="match status" value="1"/>
</dbReference>
<evidence type="ECO:0000256" key="10">
    <source>
        <dbReference type="ARBA" id="ARBA00023098"/>
    </source>
</evidence>
<dbReference type="GO" id="GO:2001295">
    <property type="term" value="P:malonyl-CoA biosynthetic process"/>
    <property type="evidence" value="ECO:0007669"/>
    <property type="project" value="UniProtKB-UniRule"/>
</dbReference>
<evidence type="ECO:0000256" key="8">
    <source>
        <dbReference type="ARBA" id="ARBA00022833"/>
    </source>
</evidence>
<evidence type="ECO:0000256" key="7">
    <source>
        <dbReference type="ARBA" id="ARBA00022832"/>
    </source>
</evidence>
<comment type="pathway">
    <text evidence="13">Lipid metabolism; malonyl-CoA biosynthesis; malonyl-CoA from acetyl-CoA: step 1/1.</text>
</comment>
<feature type="binding site" evidence="13">
    <location>
        <position position="34"/>
    </location>
    <ligand>
        <name>Zn(2+)</name>
        <dbReference type="ChEBI" id="CHEBI:29105"/>
    </ligand>
</feature>
<comment type="caution">
    <text evidence="16">The sequence shown here is derived from an EMBL/GenBank/DDBJ whole genome shotgun (WGS) entry which is preliminary data.</text>
</comment>
<keyword evidence="17" id="KW-1185">Reference proteome</keyword>
<evidence type="ECO:0000256" key="5">
    <source>
        <dbReference type="ARBA" id="ARBA00022741"/>
    </source>
</evidence>
<comment type="function">
    <text evidence="12 13">Component of the acetyl coenzyme A carboxylase (ACC) complex. Biotin carboxylase (BC) catalyzes the carboxylation of biotin on its carrier protein (BCCP) and then the CO(2) group is transferred by the transcarboxylase to acetyl-CoA to form malonyl-CoA.</text>
</comment>
<evidence type="ECO:0000256" key="12">
    <source>
        <dbReference type="ARBA" id="ARBA00025280"/>
    </source>
</evidence>
<dbReference type="GO" id="GO:0008270">
    <property type="term" value="F:zinc ion binding"/>
    <property type="evidence" value="ECO:0007669"/>
    <property type="project" value="UniProtKB-UniRule"/>
</dbReference>
<keyword evidence="5 13" id="KW-0547">Nucleotide-binding</keyword>
<dbReference type="NCBIfam" id="TIGR00515">
    <property type="entry name" value="accD"/>
    <property type="match status" value="1"/>
</dbReference>
<feature type="compositionally biased region" description="Low complexity" evidence="14">
    <location>
        <begin position="340"/>
        <end position="374"/>
    </location>
</feature>
<feature type="binding site" evidence="13">
    <location>
        <position position="53"/>
    </location>
    <ligand>
        <name>Zn(2+)</name>
        <dbReference type="ChEBI" id="CHEBI:29105"/>
    </ligand>
</feature>
<feature type="compositionally biased region" description="Basic and acidic residues" evidence="14">
    <location>
        <begin position="415"/>
        <end position="424"/>
    </location>
</feature>
<evidence type="ECO:0000313" key="16">
    <source>
        <dbReference type="EMBL" id="TCO75675.1"/>
    </source>
</evidence>
<feature type="binding site" evidence="13">
    <location>
        <position position="31"/>
    </location>
    <ligand>
        <name>Zn(2+)</name>
        <dbReference type="ChEBI" id="CHEBI:29105"/>
    </ligand>
</feature>
<dbReference type="HAMAP" id="MF_01395">
    <property type="entry name" value="AcetylCoA_CT_beta"/>
    <property type="match status" value="1"/>
</dbReference>
<evidence type="ECO:0000256" key="13">
    <source>
        <dbReference type="HAMAP-Rule" id="MF_01395"/>
    </source>
</evidence>
<comment type="similarity">
    <text evidence="13">Belongs to the AccD/PCCB family.</text>
</comment>
<dbReference type="InterPro" id="IPR034733">
    <property type="entry name" value="AcCoA_carboxyl_beta"/>
</dbReference>
<evidence type="ECO:0000256" key="1">
    <source>
        <dbReference type="ARBA" id="ARBA00004496"/>
    </source>
</evidence>
<dbReference type="AlphaFoldDB" id="A0A4R2L8Y0"/>
<dbReference type="GO" id="GO:0016743">
    <property type="term" value="F:carboxyl- or carbamoyltransferase activity"/>
    <property type="evidence" value="ECO:0007669"/>
    <property type="project" value="UniProtKB-UniRule"/>
</dbReference>
<keyword evidence="7 13" id="KW-0276">Fatty acid metabolism</keyword>
<dbReference type="InterPro" id="IPR011762">
    <property type="entry name" value="COA_CT_N"/>
</dbReference>
<feature type="region of interest" description="Disordered" evidence="14">
    <location>
        <begin position="332"/>
        <end position="424"/>
    </location>
</feature>
<dbReference type="Gene3D" id="3.90.226.10">
    <property type="entry name" value="2-enoyl-CoA Hydratase, Chain A, domain 1"/>
    <property type="match status" value="1"/>
</dbReference>
<organism evidence="16 17">
    <name type="scientific">Chromatocurvus halotolerans</name>
    <dbReference type="NCBI Taxonomy" id="1132028"/>
    <lineage>
        <taxon>Bacteria</taxon>
        <taxon>Pseudomonadati</taxon>
        <taxon>Pseudomonadota</taxon>
        <taxon>Gammaproteobacteria</taxon>
        <taxon>Cellvibrionales</taxon>
        <taxon>Halieaceae</taxon>
        <taxon>Chromatocurvus</taxon>
    </lineage>
</organism>
<dbReference type="GO" id="GO:0009329">
    <property type="term" value="C:acetate CoA-transferase complex"/>
    <property type="evidence" value="ECO:0007669"/>
    <property type="project" value="TreeGrafter"/>
</dbReference>
<feature type="binding site" evidence="13">
    <location>
        <position position="50"/>
    </location>
    <ligand>
        <name>Zn(2+)</name>
        <dbReference type="ChEBI" id="CHEBI:29105"/>
    </ligand>
</feature>
<dbReference type="InterPro" id="IPR041010">
    <property type="entry name" value="Znf-ACC"/>
</dbReference>
<evidence type="ECO:0000256" key="14">
    <source>
        <dbReference type="SAM" id="MobiDB-lite"/>
    </source>
</evidence>
<evidence type="ECO:0000256" key="11">
    <source>
        <dbReference type="ARBA" id="ARBA00023160"/>
    </source>
</evidence>
<dbReference type="OrthoDB" id="9772975at2"/>
<gene>
    <name evidence="13" type="primary">accD</name>
    <name evidence="16" type="ORF">EV688_10793</name>
</gene>
<evidence type="ECO:0000256" key="2">
    <source>
        <dbReference type="ARBA" id="ARBA00022516"/>
    </source>
</evidence>
<dbReference type="GO" id="GO:0005524">
    <property type="term" value="F:ATP binding"/>
    <property type="evidence" value="ECO:0007669"/>
    <property type="project" value="UniProtKB-KW"/>
</dbReference>
<dbReference type="GO" id="GO:0003989">
    <property type="term" value="F:acetyl-CoA carboxylase activity"/>
    <property type="evidence" value="ECO:0007669"/>
    <property type="project" value="InterPro"/>
</dbReference>